<dbReference type="CDD" id="cd04164">
    <property type="entry name" value="trmE"/>
    <property type="match status" value="1"/>
</dbReference>
<dbReference type="PANTHER" id="PTHR42714">
    <property type="entry name" value="TRNA MODIFICATION GTPASE GTPBP3"/>
    <property type="match status" value="1"/>
</dbReference>
<comment type="caution">
    <text evidence="8">The sequence shown here is derived from an EMBL/GenBank/DDBJ whole genome shotgun (WGS) entry which is preliminary data.</text>
</comment>
<dbReference type="CDD" id="cd14858">
    <property type="entry name" value="TrmE_N"/>
    <property type="match status" value="1"/>
</dbReference>
<dbReference type="Gene3D" id="3.30.1360.120">
    <property type="entry name" value="Probable tRNA modification gtpase trme, domain 1"/>
    <property type="match status" value="1"/>
</dbReference>
<evidence type="ECO:0000313" key="8">
    <source>
        <dbReference type="EMBL" id="KTB04179.1"/>
    </source>
</evidence>
<dbReference type="VEuPathDB" id="FungiDB:GVI51_M07535"/>
<sequence length="487" mass="53911">MVGIRFLSHTRQRLPTIYSMVTPCAKSAVSVIRVSGDKAQYVYRKLTRRDDVPRSRQACLRGLYNGDNELIDRALVLYFKSPGSFTGEDVVEFQVHGGRAVSESVLSAIGSLNNRDQDVEIRMADRGEFSRRSFLNGKADLTGLEGINTLINADTEAQRRAAMGSFTGRNKALFNRWRDIVIQNSAQLTAIIDFSEDSDFADEYTAVMAEVRQELMWLRTEICNFIARVTKASIVENGINMTLLGAPNVGKSSLLNQIASDDISIVSDIPGTTRDIVSSIVNINGYKVNLFDTAGIRVDTTDPIEKMGIEKAFKRIGSSDICICVIDGTQPLPLNVLDLLKSSDLSGSEIIFVVNKIDIVDDSCKLSKIQQYIGNNLTGCKICFVSCLKSTGIDELMTVLTGKFKTLTQNEENEDPIIVSDRVKEILEKDVLYGIDQFLQIQDDMHDIVIATEHLRYVIDGIGKITGEVIGLEEVLDVVFSKFCVGK</sequence>
<dbReference type="FunFam" id="3.30.1360.120:FF:000007">
    <property type="entry name" value="tRNA modification GTPase GTPBP3, mitochondrial"/>
    <property type="match status" value="1"/>
</dbReference>
<evidence type="ECO:0000256" key="2">
    <source>
        <dbReference type="ARBA" id="ARBA00011043"/>
    </source>
</evidence>
<dbReference type="NCBIfam" id="NF003661">
    <property type="entry name" value="PRK05291.1-3"/>
    <property type="match status" value="1"/>
</dbReference>
<dbReference type="Proteomes" id="UP000054886">
    <property type="component" value="Unassembled WGS sequence"/>
</dbReference>
<proteinExistence type="inferred from homology"/>
<protein>
    <submittedName>
        <fullName evidence="8">tRNA modification GTPase MSS1, mitochondrial</fullName>
    </submittedName>
</protein>
<evidence type="ECO:0000256" key="5">
    <source>
        <dbReference type="ARBA" id="ARBA00023134"/>
    </source>
</evidence>
<dbReference type="Pfam" id="PF12631">
    <property type="entry name" value="MnmE_helical"/>
    <property type="match status" value="1"/>
</dbReference>
<evidence type="ECO:0000313" key="9">
    <source>
        <dbReference type="Proteomes" id="UP000054886"/>
    </source>
</evidence>
<dbReference type="InterPro" id="IPR004520">
    <property type="entry name" value="GTPase_MnmE"/>
</dbReference>
<name>A0A0W0D3G3_CANGB</name>
<dbReference type="PANTHER" id="PTHR42714:SF2">
    <property type="entry name" value="TRNA MODIFICATION GTPASE GTPBP3, MITOCHONDRIAL"/>
    <property type="match status" value="1"/>
</dbReference>
<gene>
    <name evidence="8" type="ORF">AO440_004179</name>
</gene>
<dbReference type="HAMAP" id="MF_00379">
    <property type="entry name" value="GTPase_MnmE"/>
    <property type="match status" value="1"/>
</dbReference>
<dbReference type="Pfam" id="PF10396">
    <property type="entry name" value="TrmE_N"/>
    <property type="match status" value="1"/>
</dbReference>
<dbReference type="InterPro" id="IPR005225">
    <property type="entry name" value="Small_GTP-bd"/>
</dbReference>
<dbReference type="Gene3D" id="1.20.120.430">
    <property type="entry name" value="tRNA modification GTPase MnmE domain 2"/>
    <property type="match status" value="1"/>
</dbReference>
<dbReference type="AlphaFoldDB" id="A0A0W0D3G3"/>
<comment type="similarity">
    <text evidence="2 6">Belongs to the TRAFAC class TrmE-Era-EngA-EngB-Septin-like GTPase superfamily. TrmE GTPase family.</text>
</comment>
<dbReference type="GO" id="GO:0030488">
    <property type="term" value="P:tRNA methylation"/>
    <property type="evidence" value="ECO:0007669"/>
    <property type="project" value="TreeGrafter"/>
</dbReference>
<keyword evidence="3 6" id="KW-0819">tRNA processing</keyword>
<dbReference type="GO" id="GO:0003924">
    <property type="term" value="F:GTPase activity"/>
    <property type="evidence" value="ECO:0007669"/>
    <property type="project" value="InterPro"/>
</dbReference>
<dbReference type="Pfam" id="PF01926">
    <property type="entry name" value="MMR_HSR1"/>
    <property type="match status" value="1"/>
</dbReference>
<reference evidence="8 9" key="1">
    <citation type="submission" date="2015-10" db="EMBL/GenBank/DDBJ databases">
        <title>Draft genomes sequences of Candida glabrata isolates 1A, 1B, 2A, 2B, 3A and 3B.</title>
        <authorList>
            <person name="Haavelsrud O.E."/>
            <person name="Gaustad P."/>
        </authorList>
    </citation>
    <scope>NUCLEOTIDE SEQUENCE [LARGE SCALE GENOMIC DNA]</scope>
    <source>
        <strain evidence="8">910700640</strain>
    </source>
</reference>
<dbReference type="VEuPathDB" id="FungiDB:GWK60_M07535"/>
<dbReference type="NCBIfam" id="TIGR00231">
    <property type="entry name" value="small_GTP"/>
    <property type="match status" value="1"/>
</dbReference>
<dbReference type="SUPFAM" id="SSF52540">
    <property type="entry name" value="P-loop containing nucleoside triphosphate hydrolases"/>
    <property type="match status" value="1"/>
</dbReference>
<dbReference type="VEuPathDB" id="FungiDB:B1J91_M07546g"/>
<keyword evidence="5 6" id="KW-0342">GTP-binding</keyword>
<feature type="domain" description="TrmE-type G" evidence="7">
    <location>
        <begin position="238"/>
        <end position="405"/>
    </location>
</feature>
<keyword evidence="4 6" id="KW-0547">Nucleotide-binding</keyword>
<dbReference type="GO" id="GO:0070899">
    <property type="term" value="P:mitochondrial tRNA wobble uridine modification"/>
    <property type="evidence" value="ECO:0007669"/>
    <property type="project" value="EnsemblFungi"/>
</dbReference>
<dbReference type="EMBL" id="LLZZ01000117">
    <property type="protein sequence ID" value="KTB04179.1"/>
    <property type="molecule type" value="Genomic_DNA"/>
</dbReference>
<evidence type="ECO:0000256" key="6">
    <source>
        <dbReference type="RuleBase" id="RU003313"/>
    </source>
</evidence>
<dbReference type="Gene3D" id="3.40.50.300">
    <property type="entry name" value="P-loop containing nucleotide triphosphate hydrolases"/>
    <property type="match status" value="1"/>
</dbReference>
<evidence type="ECO:0000256" key="4">
    <source>
        <dbReference type="ARBA" id="ARBA00022741"/>
    </source>
</evidence>
<dbReference type="PROSITE" id="PS51709">
    <property type="entry name" value="G_TRME"/>
    <property type="match status" value="1"/>
</dbReference>
<dbReference type="NCBIfam" id="TIGR00450">
    <property type="entry name" value="mnmE_trmE_thdF"/>
    <property type="match status" value="1"/>
</dbReference>
<organism evidence="8 9">
    <name type="scientific">Candida glabrata</name>
    <name type="common">Yeast</name>
    <name type="synonym">Torulopsis glabrata</name>
    <dbReference type="NCBI Taxonomy" id="5478"/>
    <lineage>
        <taxon>Eukaryota</taxon>
        <taxon>Fungi</taxon>
        <taxon>Dikarya</taxon>
        <taxon>Ascomycota</taxon>
        <taxon>Saccharomycotina</taxon>
        <taxon>Saccharomycetes</taxon>
        <taxon>Saccharomycetales</taxon>
        <taxon>Saccharomycetaceae</taxon>
        <taxon>Nakaseomyces</taxon>
    </lineage>
</organism>
<dbReference type="InterPro" id="IPR018948">
    <property type="entry name" value="GTP-bd_TrmE_N"/>
</dbReference>
<dbReference type="InterPro" id="IPR025867">
    <property type="entry name" value="MnmE_helical"/>
</dbReference>
<comment type="subcellular location">
    <subcellularLocation>
        <location evidence="1">Mitochondrion</location>
    </subcellularLocation>
</comment>
<dbReference type="GO" id="GO:0005743">
    <property type="term" value="C:mitochondrial inner membrane"/>
    <property type="evidence" value="ECO:0007669"/>
    <property type="project" value="EnsemblFungi"/>
</dbReference>
<dbReference type="InterPro" id="IPR027417">
    <property type="entry name" value="P-loop_NTPase"/>
</dbReference>
<evidence type="ECO:0000256" key="1">
    <source>
        <dbReference type="ARBA" id="ARBA00004173"/>
    </source>
</evidence>
<dbReference type="VEuPathDB" id="FungiDB:CAGL0M07546g"/>
<dbReference type="InterPro" id="IPR006073">
    <property type="entry name" value="GTP-bd"/>
</dbReference>
<dbReference type="GO" id="GO:0005525">
    <property type="term" value="F:GTP binding"/>
    <property type="evidence" value="ECO:0007669"/>
    <property type="project" value="UniProtKB-KW"/>
</dbReference>
<accession>A0A0W0D3G3</accession>
<dbReference type="InterPro" id="IPR027368">
    <property type="entry name" value="MnmE_dom2"/>
</dbReference>
<dbReference type="InterPro" id="IPR027266">
    <property type="entry name" value="TrmE/GcvT-like"/>
</dbReference>
<evidence type="ECO:0000256" key="3">
    <source>
        <dbReference type="ARBA" id="ARBA00022694"/>
    </source>
</evidence>
<dbReference type="InterPro" id="IPR031168">
    <property type="entry name" value="G_TrmE"/>
</dbReference>
<evidence type="ECO:0000259" key="7">
    <source>
        <dbReference type="PROSITE" id="PS51709"/>
    </source>
</evidence>